<dbReference type="InterPro" id="IPR008042">
    <property type="entry name" value="Retrotrans_Pao"/>
</dbReference>
<dbReference type="Pfam" id="PF00078">
    <property type="entry name" value="RVT_1"/>
    <property type="match status" value="1"/>
</dbReference>
<accession>A0ABY6KC37</accession>
<dbReference type="InterPro" id="IPR000477">
    <property type="entry name" value="RT_dom"/>
</dbReference>
<dbReference type="CDD" id="cd01650">
    <property type="entry name" value="RT_nLTR_like"/>
    <property type="match status" value="1"/>
</dbReference>
<keyword evidence="4" id="KW-1185">Reference proteome</keyword>
<evidence type="ECO:0000313" key="4">
    <source>
        <dbReference type="Proteomes" id="UP001235939"/>
    </source>
</evidence>
<dbReference type="Pfam" id="PF05380">
    <property type="entry name" value="Peptidase_A17"/>
    <property type="match status" value="1"/>
</dbReference>
<dbReference type="Gene3D" id="3.30.420.10">
    <property type="entry name" value="Ribonuclease H-like superfamily/Ribonuclease H"/>
    <property type="match status" value="1"/>
</dbReference>
<sequence length="1358" mass="155059">MDETWVHHYTTETKQQSKQWVEPVVQHQRKRSLSYQPERSKEFVNVLGLQWQPRTDGFTFKGIALPLNSMTKRGILSQTGLEWDDPIPEELRRKLTLINQDLPSLEHIQIPRCVVPGNFMKVEFHGFFDASQKAYAASLYLKVILSNTSAKTFLLVAKTRVAPMKVVSLPKLELCSALLLARYENLPLTINEIYLWSDSTIALCWINSEPCRWKTFVANRVAEIHRLVSGVWCHVDGRQNPADCASRGIFPSDLVEHPLWWNGPPWLIEPALEIKKFINSSKEEFKEEEKIKTYFGTIECEIPSIVINCPSLIKLICIIAWCLRFVNNSRMPSHSRNREPLTLRELNDALLTVVKCVQSIEFSKEKHCLLSNKPIPNKSRIYNLCPFLDSRGIIRVGGRLKNVNVYGDRINQVLLPRSHHLTTLIVNNVHVHNLHSSTQATLAAIRNIFWMPSGRNVVRKISRKCMKCARFRKKRSSFSINGKSTFCKDQQIKAVFGTTSTMNAYVALFICFSTRAIHLELISSLTTDALISTIRRFIARRGKPATIHSDNATNFVGVHKIIGKLCHNASKVLTNSEGIQWKFIPPSAPHFGGLWEAGVKSMKYHLRRTMGSALLNFKELTTLLAHIEACLNSRPLCPLSEDPEDLQALTPGHFLIGGSLTAPPDEDDIIAMSLPNRWQLIQNSMNHFWTKWSQEYVSQLQQRSKWCKPQPNIKEGSLVLIKNEQQPPLAWKIGRISKVFPGDDARIRVVEVKTANGTYRRPIKGEELLNNLFPDDKCEEDTNIHKSIRNYNLKLLNKENPMVMITEVNDLIDKLNPKKSPGIDKISNNMLRHTKQFIAPILVKIFQKFLDIQYYPAEWKRAEAIIIPKPGKTDFNNYKNYRPLCLNSNISKIFEKIINNRIIKYYEDFNLLSDRQHGFRRSKSTITALTEIIKIALEHKTREYAAIIAVDISAAFDNAWWPALMKRLDEDGVQASMIKLLQLYFDNRRIRFRYSSTEINKKLSKGCPQGGPLSPTLWNILINEILNNNLDDNCETIGYADDITLICWNKTPEQLRKTIDNVLRKINKWCESRKLKLSDEKTKILYLYKCNSDIIVSGSKLIKPVEELKILGVTIKNHRVRSKLDFTPHVNEMIIKESLAAEASVPARNPSANATSGVEAPTAAAKVAASNKVSLPNTAAPILISKALKQLRERRLRTIIDTQGIDLAVIVTEGFIDLWHCVLRPGKIAIASINIQDLETRVIKCHLSHTTEERNLKLQVIAEEAIREDAWALDDFNISEDSSSDISFSEDRRHPSWRSMKKMGETETDLVEDVKCLSIPRAEDEDYIARASLFLRSRLETETVDALRFFSAIHSGRD</sequence>
<evidence type="ECO:0000259" key="1">
    <source>
        <dbReference type="PROSITE" id="PS50878"/>
    </source>
</evidence>
<dbReference type="PROSITE" id="PS50878">
    <property type="entry name" value="RT_POL"/>
    <property type="match status" value="1"/>
</dbReference>
<name>A0ABY6KC37_9ARAC</name>
<dbReference type="InterPro" id="IPR036397">
    <property type="entry name" value="RNaseH_sf"/>
</dbReference>
<dbReference type="InterPro" id="IPR041588">
    <property type="entry name" value="Integrase_H2C2"/>
</dbReference>
<dbReference type="Gene3D" id="1.10.340.70">
    <property type="match status" value="1"/>
</dbReference>
<dbReference type="PANTHER" id="PTHR47331:SF1">
    <property type="entry name" value="GAG-LIKE PROTEIN"/>
    <property type="match status" value="1"/>
</dbReference>
<dbReference type="SUPFAM" id="SSF56672">
    <property type="entry name" value="DNA/RNA polymerases"/>
    <property type="match status" value="1"/>
</dbReference>
<protein>
    <submittedName>
        <fullName evidence="3">Uncharacterized protein</fullName>
    </submittedName>
</protein>
<dbReference type="InterPro" id="IPR012337">
    <property type="entry name" value="RNaseH-like_sf"/>
</dbReference>
<dbReference type="PANTHER" id="PTHR47331">
    <property type="entry name" value="PHD-TYPE DOMAIN-CONTAINING PROTEIN"/>
    <property type="match status" value="1"/>
</dbReference>
<feature type="domain" description="Reverse transcriptase" evidence="1">
    <location>
        <begin position="848"/>
        <end position="1115"/>
    </location>
</feature>
<proteinExistence type="predicted"/>
<organism evidence="3 4">
    <name type="scientific">Cordylochernes scorpioides</name>
    <dbReference type="NCBI Taxonomy" id="51811"/>
    <lineage>
        <taxon>Eukaryota</taxon>
        <taxon>Metazoa</taxon>
        <taxon>Ecdysozoa</taxon>
        <taxon>Arthropoda</taxon>
        <taxon>Chelicerata</taxon>
        <taxon>Arachnida</taxon>
        <taxon>Pseudoscorpiones</taxon>
        <taxon>Cheliferoidea</taxon>
        <taxon>Chernetidae</taxon>
        <taxon>Cordylochernes</taxon>
    </lineage>
</organism>
<dbReference type="Pfam" id="PF17921">
    <property type="entry name" value="Integrase_H2C2"/>
    <property type="match status" value="1"/>
</dbReference>
<dbReference type="SUPFAM" id="SSF53098">
    <property type="entry name" value="Ribonuclease H-like"/>
    <property type="match status" value="1"/>
</dbReference>
<dbReference type="Pfam" id="PF18701">
    <property type="entry name" value="DUF5641"/>
    <property type="match status" value="1"/>
</dbReference>
<dbReference type="Gene3D" id="3.30.70.270">
    <property type="match status" value="1"/>
</dbReference>
<dbReference type="InterPro" id="IPR001584">
    <property type="entry name" value="Integrase_cat-core"/>
</dbReference>
<evidence type="ECO:0000259" key="2">
    <source>
        <dbReference type="PROSITE" id="PS50994"/>
    </source>
</evidence>
<dbReference type="InterPro" id="IPR043502">
    <property type="entry name" value="DNA/RNA_pol_sf"/>
</dbReference>
<dbReference type="PROSITE" id="PS50994">
    <property type="entry name" value="INTEGRASE"/>
    <property type="match status" value="1"/>
</dbReference>
<reference evidence="3 4" key="1">
    <citation type="submission" date="2022-01" db="EMBL/GenBank/DDBJ databases">
        <title>A chromosomal length assembly of Cordylochernes scorpioides.</title>
        <authorList>
            <person name="Zeh D."/>
            <person name="Zeh J."/>
        </authorList>
    </citation>
    <scope>NUCLEOTIDE SEQUENCE [LARGE SCALE GENOMIC DNA]</scope>
    <source>
        <strain evidence="3">IN4F17</strain>
        <tissue evidence="3">Whole Body</tissue>
    </source>
</reference>
<dbReference type="Proteomes" id="UP001235939">
    <property type="component" value="Chromosome 03"/>
</dbReference>
<feature type="domain" description="Integrase catalytic" evidence="2">
    <location>
        <begin position="472"/>
        <end position="659"/>
    </location>
</feature>
<gene>
    <name evidence="3" type="ORF">LAZ67_3006257</name>
</gene>
<dbReference type="EMBL" id="CP092865">
    <property type="protein sequence ID" value="UYV66037.1"/>
    <property type="molecule type" value="Genomic_DNA"/>
</dbReference>
<dbReference type="InterPro" id="IPR040676">
    <property type="entry name" value="DUF5641"/>
</dbReference>
<evidence type="ECO:0000313" key="3">
    <source>
        <dbReference type="EMBL" id="UYV66037.1"/>
    </source>
</evidence>
<dbReference type="InterPro" id="IPR043128">
    <property type="entry name" value="Rev_trsase/Diguanyl_cyclase"/>
</dbReference>